<dbReference type="PROSITE" id="PS00793">
    <property type="entry name" value="DHPS_2"/>
    <property type="match status" value="1"/>
</dbReference>
<dbReference type="InterPro" id="IPR045031">
    <property type="entry name" value="DHP_synth-like"/>
</dbReference>
<keyword evidence="6" id="KW-0808">Transferase</keyword>
<dbReference type="InterPro" id="IPR011005">
    <property type="entry name" value="Dihydropteroate_synth-like_sf"/>
</dbReference>
<dbReference type="AlphaFoldDB" id="A0AA35WIC7"/>
<evidence type="ECO:0000256" key="6">
    <source>
        <dbReference type="ARBA" id="ARBA00022679"/>
    </source>
</evidence>
<proteinExistence type="predicted"/>
<comment type="catalytic activity">
    <reaction evidence="1">
        <text>(7,8-dihydropterin-6-yl)methyl diphosphate + 4-aminobenzoate = 7,8-dihydropteroate + diphosphate</text>
        <dbReference type="Rhea" id="RHEA:19949"/>
        <dbReference type="ChEBI" id="CHEBI:17836"/>
        <dbReference type="ChEBI" id="CHEBI:17839"/>
        <dbReference type="ChEBI" id="CHEBI:33019"/>
        <dbReference type="ChEBI" id="CHEBI:72950"/>
        <dbReference type="EC" id="2.5.1.15"/>
    </reaction>
</comment>
<keyword evidence="12" id="KW-1185">Reference proteome</keyword>
<accession>A0AA35WIC7</accession>
<comment type="catalytic activity">
    <reaction evidence="2">
        <text>6-hydroxymethyl-7,8-dihydropterin + ATP = (7,8-dihydropterin-6-yl)methyl diphosphate + AMP + H(+)</text>
        <dbReference type="Rhea" id="RHEA:11412"/>
        <dbReference type="ChEBI" id="CHEBI:15378"/>
        <dbReference type="ChEBI" id="CHEBI:30616"/>
        <dbReference type="ChEBI" id="CHEBI:44841"/>
        <dbReference type="ChEBI" id="CHEBI:72950"/>
        <dbReference type="ChEBI" id="CHEBI:456215"/>
        <dbReference type="EC" id="2.7.6.3"/>
    </reaction>
</comment>
<dbReference type="PANTHER" id="PTHR20941:SF1">
    <property type="entry name" value="FOLIC ACID SYNTHESIS PROTEIN FOL1"/>
    <property type="match status" value="1"/>
</dbReference>
<evidence type="ECO:0000256" key="4">
    <source>
        <dbReference type="ARBA" id="ARBA00004763"/>
    </source>
</evidence>
<protein>
    <recommendedName>
        <fullName evidence="5">dihydropteroate synthase</fullName>
        <ecNumber evidence="5">2.5.1.15</ecNumber>
    </recommendedName>
</protein>
<dbReference type="InterPro" id="IPR006390">
    <property type="entry name" value="DHP_synth_dom"/>
</dbReference>
<comment type="pathway">
    <text evidence="4">Cofactor biosynthesis; tetrahydrofolate biosynthesis; 7,8-dihydrofolate from 2-amino-4-hydroxy-6-hydroxymethyl-7,8-dihydropteridine diphosphate and 4-aminobenzoate: step 1/2.</text>
</comment>
<evidence type="ECO:0000313" key="11">
    <source>
        <dbReference type="EMBL" id="CAI8014832.1"/>
    </source>
</evidence>
<dbReference type="GO" id="GO:0000287">
    <property type="term" value="F:magnesium ion binding"/>
    <property type="evidence" value="ECO:0007669"/>
    <property type="project" value="InterPro"/>
</dbReference>
<evidence type="ECO:0000256" key="8">
    <source>
        <dbReference type="ARBA" id="ARBA00022842"/>
    </source>
</evidence>
<comment type="cofactor">
    <cofactor evidence="3">
        <name>Mg(2+)</name>
        <dbReference type="ChEBI" id="CHEBI:18420"/>
    </cofactor>
</comment>
<evidence type="ECO:0000259" key="10">
    <source>
        <dbReference type="PROSITE" id="PS50972"/>
    </source>
</evidence>
<dbReference type="InterPro" id="IPR000489">
    <property type="entry name" value="Pterin-binding_dom"/>
</dbReference>
<evidence type="ECO:0000256" key="9">
    <source>
        <dbReference type="ARBA" id="ARBA00022909"/>
    </source>
</evidence>
<evidence type="ECO:0000256" key="7">
    <source>
        <dbReference type="ARBA" id="ARBA00022723"/>
    </source>
</evidence>
<evidence type="ECO:0000256" key="5">
    <source>
        <dbReference type="ARBA" id="ARBA00012458"/>
    </source>
</evidence>
<dbReference type="Proteomes" id="UP001174909">
    <property type="component" value="Unassembled WGS sequence"/>
</dbReference>
<dbReference type="EMBL" id="CASHTH010001392">
    <property type="protein sequence ID" value="CAI8014832.1"/>
    <property type="molecule type" value="Genomic_DNA"/>
</dbReference>
<dbReference type="GO" id="GO:0046656">
    <property type="term" value="P:folic acid biosynthetic process"/>
    <property type="evidence" value="ECO:0007669"/>
    <property type="project" value="UniProtKB-KW"/>
</dbReference>
<dbReference type="SUPFAM" id="SSF56214">
    <property type="entry name" value="4'-phosphopantetheinyl transferase"/>
    <property type="match status" value="1"/>
</dbReference>
<organism evidence="11 12">
    <name type="scientific">Geodia barretti</name>
    <name type="common">Barrett's horny sponge</name>
    <dbReference type="NCBI Taxonomy" id="519541"/>
    <lineage>
        <taxon>Eukaryota</taxon>
        <taxon>Metazoa</taxon>
        <taxon>Porifera</taxon>
        <taxon>Demospongiae</taxon>
        <taxon>Heteroscleromorpha</taxon>
        <taxon>Tetractinellida</taxon>
        <taxon>Astrophorina</taxon>
        <taxon>Geodiidae</taxon>
        <taxon>Geodia</taxon>
    </lineage>
</organism>
<name>A0AA35WIC7_GEOBA</name>
<dbReference type="NCBIfam" id="TIGR01496">
    <property type="entry name" value="DHPS"/>
    <property type="match status" value="1"/>
</dbReference>
<keyword evidence="8" id="KW-0460">Magnesium</keyword>
<dbReference type="PROSITE" id="PS50972">
    <property type="entry name" value="PTERIN_BINDING"/>
    <property type="match status" value="1"/>
</dbReference>
<keyword evidence="7" id="KW-0479">Metal-binding</keyword>
<reference evidence="11" key="1">
    <citation type="submission" date="2023-03" db="EMBL/GenBank/DDBJ databases">
        <authorList>
            <person name="Steffen K."/>
            <person name="Cardenas P."/>
        </authorList>
    </citation>
    <scope>NUCLEOTIDE SEQUENCE</scope>
</reference>
<evidence type="ECO:0000313" key="12">
    <source>
        <dbReference type="Proteomes" id="UP001174909"/>
    </source>
</evidence>
<dbReference type="EC" id="2.5.1.15" evidence="5"/>
<evidence type="ECO:0000256" key="3">
    <source>
        <dbReference type="ARBA" id="ARBA00001946"/>
    </source>
</evidence>
<evidence type="ECO:0000256" key="1">
    <source>
        <dbReference type="ARBA" id="ARBA00000012"/>
    </source>
</evidence>
<dbReference type="GO" id="GO:0008897">
    <property type="term" value="F:holo-[acyl-carrier-protein] synthase activity"/>
    <property type="evidence" value="ECO:0007669"/>
    <property type="project" value="InterPro"/>
</dbReference>
<keyword evidence="9" id="KW-0289">Folate biosynthesis</keyword>
<dbReference type="PANTHER" id="PTHR20941">
    <property type="entry name" value="FOLATE SYNTHESIS PROTEINS"/>
    <property type="match status" value="1"/>
</dbReference>
<dbReference type="SUPFAM" id="SSF51717">
    <property type="entry name" value="Dihydropteroate synthetase-like"/>
    <property type="match status" value="1"/>
</dbReference>
<evidence type="ECO:0000256" key="2">
    <source>
        <dbReference type="ARBA" id="ARBA00000198"/>
    </source>
</evidence>
<gene>
    <name evidence="11" type="ORF">GBAR_LOCUS9254</name>
</gene>
<dbReference type="Gene3D" id="3.20.20.20">
    <property type="entry name" value="Dihydropteroate synthase-like"/>
    <property type="match status" value="1"/>
</dbReference>
<feature type="domain" description="Pterin-binding" evidence="10">
    <location>
        <begin position="1"/>
        <end position="183"/>
    </location>
</feature>
<dbReference type="GO" id="GO:0004156">
    <property type="term" value="F:dihydropteroate synthase activity"/>
    <property type="evidence" value="ECO:0007669"/>
    <property type="project" value="UniProtKB-EC"/>
</dbReference>
<dbReference type="InterPro" id="IPR037143">
    <property type="entry name" value="4-PPantetheinyl_Trfase_dom_sf"/>
</dbReference>
<comment type="caution">
    <text evidence="11">The sequence shown here is derived from an EMBL/GenBank/DDBJ whole genome shotgun (WGS) entry which is preliminary data.</text>
</comment>
<dbReference type="GO" id="GO:0003848">
    <property type="term" value="F:2-amino-4-hydroxy-6-hydroxymethyldihydropteridine diphosphokinase activity"/>
    <property type="evidence" value="ECO:0007669"/>
    <property type="project" value="UniProtKB-EC"/>
</dbReference>
<dbReference type="Pfam" id="PF00809">
    <property type="entry name" value="Pterin_bind"/>
    <property type="match status" value="1"/>
</dbReference>
<sequence>MGILNVTPDSFSDGGCYLDVEQAVAHAELMVAEGASLIDIGGESSRPEASPVSISEELARILPVIRAIVDTVDVLLSVDTYKAEVARHALEAGAHLINDITALRGDTTMAAVVSEMEAGLILMHMKGMRWQDVEIRSNTVGKPELVLHGEVQRCAQERNINSTFVSMSHTNDYAVAQVTLCSV</sequence>
<dbReference type="GO" id="GO:0005829">
    <property type="term" value="C:cytosol"/>
    <property type="evidence" value="ECO:0007669"/>
    <property type="project" value="TreeGrafter"/>
</dbReference>
<dbReference type="GO" id="GO:0046654">
    <property type="term" value="P:tetrahydrofolate biosynthetic process"/>
    <property type="evidence" value="ECO:0007669"/>
    <property type="project" value="TreeGrafter"/>
</dbReference>